<accession>A0AAE4A160</accession>
<sequence length="63" mass="7456">MDDASVVLKREFESVEESFMLGLRCDLVWDREAFSRLERSMRVACEKYEGRDDLPRWAAEGLR</sequence>
<name>A0AAE4A160_9ACTN</name>
<dbReference type="Proteomes" id="UP001183629">
    <property type="component" value="Unassembled WGS sequence"/>
</dbReference>
<dbReference type="AlphaFoldDB" id="A0AAE4A160"/>
<protein>
    <submittedName>
        <fullName evidence="1">Uncharacterized protein</fullName>
    </submittedName>
</protein>
<gene>
    <name evidence="1" type="ORF">J2S44_007580</name>
</gene>
<dbReference type="EMBL" id="JAVDYC010000001">
    <property type="protein sequence ID" value="MDR7327330.1"/>
    <property type="molecule type" value="Genomic_DNA"/>
</dbReference>
<dbReference type="RefSeq" id="WP_310424555.1">
    <property type="nucleotide sequence ID" value="NZ_JAVDYC010000001.1"/>
</dbReference>
<reference evidence="1 2" key="1">
    <citation type="submission" date="2023-07" db="EMBL/GenBank/DDBJ databases">
        <title>Sequencing the genomes of 1000 actinobacteria strains.</title>
        <authorList>
            <person name="Klenk H.-P."/>
        </authorList>
    </citation>
    <scope>NUCLEOTIDE SEQUENCE [LARGE SCALE GENOMIC DNA]</scope>
    <source>
        <strain evidence="1 2">DSM 44711</strain>
    </source>
</reference>
<organism evidence="1 2">
    <name type="scientific">Catenuloplanes niger</name>
    <dbReference type="NCBI Taxonomy" id="587534"/>
    <lineage>
        <taxon>Bacteria</taxon>
        <taxon>Bacillati</taxon>
        <taxon>Actinomycetota</taxon>
        <taxon>Actinomycetes</taxon>
        <taxon>Micromonosporales</taxon>
        <taxon>Micromonosporaceae</taxon>
        <taxon>Catenuloplanes</taxon>
    </lineage>
</organism>
<comment type="caution">
    <text evidence="1">The sequence shown here is derived from an EMBL/GenBank/DDBJ whole genome shotgun (WGS) entry which is preliminary data.</text>
</comment>
<evidence type="ECO:0000313" key="1">
    <source>
        <dbReference type="EMBL" id="MDR7327330.1"/>
    </source>
</evidence>
<evidence type="ECO:0000313" key="2">
    <source>
        <dbReference type="Proteomes" id="UP001183629"/>
    </source>
</evidence>
<keyword evidence="2" id="KW-1185">Reference proteome</keyword>
<proteinExistence type="predicted"/>